<dbReference type="Proteomes" id="UP000321513">
    <property type="component" value="Unassembled WGS sequence"/>
</dbReference>
<dbReference type="EMBL" id="BJYT01000016">
    <property type="protein sequence ID" value="GEO11084.1"/>
    <property type="molecule type" value="Genomic_DNA"/>
</dbReference>
<evidence type="ECO:0000313" key="2">
    <source>
        <dbReference type="Proteomes" id="UP000321513"/>
    </source>
</evidence>
<accession>A0A512BGJ7</accession>
<dbReference type="RefSeq" id="WP_147205198.1">
    <property type="nucleotide sequence ID" value="NZ_BJYT01000016.1"/>
</dbReference>
<reference evidence="1 2" key="1">
    <citation type="submission" date="2019-07" db="EMBL/GenBank/DDBJ databases">
        <title>Whole genome shotgun sequence of Segetibacter aerophilus NBRC 106135.</title>
        <authorList>
            <person name="Hosoyama A."/>
            <person name="Uohara A."/>
            <person name="Ohji S."/>
            <person name="Ichikawa N."/>
        </authorList>
    </citation>
    <scope>NUCLEOTIDE SEQUENCE [LARGE SCALE GENOMIC DNA]</scope>
    <source>
        <strain evidence="1 2">NBRC 106135</strain>
    </source>
</reference>
<proteinExistence type="predicted"/>
<sequence>MKKLITPAIALIATGLLGCGASREIQADFVSAQVIKVDTVYRYPRPEKVLTWQCQNKVTFFSFVPMSSTYAVGTYHSVQLTK</sequence>
<name>A0A512BGJ7_9BACT</name>
<dbReference type="AlphaFoldDB" id="A0A512BGJ7"/>
<dbReference type="PROSITE" id="PS51257">
    <property type="entry name" value="PROKAR_LIPOPROTEIN"/>
    <property type="match status" value="1"/>
</dbReference>
<organism evidence="1 2">
    <name type="scientific">Segetibacter aerophilus</name>
    <dbReference type="NCBI Taxonomy" id="670293"/>
    <lineage>
        <taxon>Bacteria</taxon>
        <taxon>Pseudomonadati</taxon>
        <taxon>Bacteroidota</taxon>
        <taxon>Chitinophagia</taxon>
        <taxon>Chitinophagales</taxon>
        <taxon>Chitinophagaceae</taxon>
        <taxon>Segetibacter</taxon>
    </lineage>
</organism>
<keyword evidence="2" id="KW-1185">Reference proteome</keyword>
<protein>
    <submittedName>
        <fullName evidence="1">Uncharacterized protein</fullName>
    </submittedName>
</protein>
<comment type="caution">
    <text evidence="1">The sequence shown here is derived from an EMBL/GenBank/DDBJ whole genome shotgun (WGS) entry which is preliminary data.</text>
</comment>
<gene>
    <name evidence="1" type="ORF">SAE01_35800</name>
</gene>
<evidence type="ECO:0000313" key="1">
    <source>
        <dbReference type="EMBL" id="GEO11084.1"/>
    </source>
</evidence>